<evidence type="ECO:0000313" key="1">
    <source>
        <dbReference type="EMBL" id="SBW23216.1"/>
    </source>
</evidence>
<organism evidence="1 2">
    <name type="scientific">Citrobacter europaeus</name>
    <dbReference type="NCBI Taxonomy" id="1914243"/>
    <lineage>
        <taxon>Bacteria</taxon>
        <taxon>Pseudomonadati</taxon>
        <taxon>Pseudomonadota</taxon>
        <taxon>Gammaproteobacteria</taxon>
        <taxon>Enterobacterales</taxon>
        <taxon>Enterobacteriaceae</taxon>
        <taxon>Citrobacter</taxon>
    </lineage>
</organism>
<protein>
    <submittedName>
        <fullName evidence="1">Uncharacterized protein</fullName>
    </submittedName>
</protein>
<accession>A0ABY0JK19</accession>
<evidence type="ECO:0000313" key="2">
    <source>
        <dbReference type="Proteomes" id="UP000195338"/>
    </source>
</evidence>
<proteinExistence type="predicted"/>
<keyword evidence="2" id="KW-1185">Reference proteome</keyword>
<reference evidence="1 2" key="1">
    <citation type="submission" date="2016-04" db="EMBL/GenBank/DDBJ databases">
        <authorList>
            <person name="Mornico D."/>
        </authorList>
    </citation>
    <scope>NUCLEOTIDE SEQUENCE [LARGE SCALE GENOMIC DNA]</scope>
    <source>
        <strain evidence="1 2">A121</strain>
    </source>
</reference>
<gene>
    <name evidence="1" type="ORF">BN4901_0032</name>
</gene>
<dbReference type="EMBL" id="FLUX01000003">
    <property type="protein sequence ID" value="SBW23216.1"/>
    <property type="molecule type" value="Genomic_DNA"/>
</dbReference>
<name>A0ABY0JK19_9ENTR</name>
<sequence length="42" mass="4688">MIQPPVCKNVITLFRNQILFISVAIINHARKFKVDSTGGSET</sequence>
<comment type="caution">
    <text evidence="1">The sequence shown here is derived from an EMBL/GenBank/DDBJ whole genome shotgun (WGS) entry which is preliminary data.</text>
</comment>
<dbReference type="Proteomes" id="UP000195338">
    <property type="component" value="Unassembled WGS sequence"/>
</dbReference>